<protein>
    <recommendedName>
        <fullName evidence="1">Metallo-beta-lactamase domain-containing protein</fullName>
    </recommendedName>
</protein>
<reference evidence="2" key="1">
    <citation type="submission" date="2023-01" db="EMBL/GenBank/DDBJ databases">
        <title>Complete genome sequence of Planctobacterium marinum strain Dej080120_11.</title>
        <authorList>
            <person name="Ueki S."/>
            <person name="Maruyama F."/>
        </authorList>
    </citation>
    <scope>NUCLEOTIDE SEQUENCE</scope>
    <source>
        <strain evidence="2">Dej080120_11</strain>
    </source>
</reference>
<dbReference type="EMBL" id="AP027272">
    <property type="protein sequence ID" value="BDX07916.1"/>
    <property type="molecule type" value="Genomic_DNA"/>
</dbReference>
<dbReference type="Pfam" id="PF13483">
    <property type="entry name" value="Lactamase_B_3"/>
    <property type="match status" value="1"/>
</dbReference>
<dbReference type="KEGG" id="pmaw:MACH26_34370"/>
<gene>
    <name evidence="2" type="ORF">MACH26_34370</name>
</gene>
<dbReference type="AlphaFoldDB" id="A0AA48HN94"/>
<dbReference type="Proteomes" id="UP001333710">
    <property type="component" value="Chromosome"/>
</dbReference>
<name>A0AA48HN94_9ALTE</name>
<evidence type="ECO:0000313" key="2">
    <source>
        <dbReference type="EMBL" id="BDX07916.1"/>
    </source>
</evidence>
<dbReference type="InterPro" id="IPR001279">
    <property type="entry name" value="Metallo-B-lactamas"/>
</dbReference>
<accession>A0AA48HN94</accession>
<dbReference type="Gene3D" id="3.60.15.10">
    <property type="entry name" value="Ribonuclease Z/Hydroxyacylglutathione hydrolase-like"/>
    <property type="match status" value="1"/>
</dbReference>
<dbReference type="RefSeq" id="WP_338294015.1">
    <property type="nucleotide sequence ID" value="NZ_AP027272.1"/>
</dbReference>
<dbReference type="InterPro" id="IPR050114">
    <property type="entry name" value="UPF0173_UPF0282_UlaG_hydrolase"/>
</dbReference>
<proteinExistence type="predicted"/>
<keyword evidence="3" id="KW-1185">Reference proteome</keyword>
<evidence type="ECO:0000259" key="1">
    <source>
        <dbReference type="SMART" id="SM00849"/>
    </source>
</evidence>
<dbReference type="PANTHER" id="PTHR43546">
    <property type="entry name" value="UPF0173 METAL-DEPENDENT HYDROLASE MJ1163-RELATED"/>
    <property type="match status" value="1"/>
</dbReference>
<dbReference type="InterPro" id="IPR036866">
    <property type="entry name" value="RibonucZ/Hydroxyglut_hydro"/>
</dbReference>
<organism evidence="2 3">
    <name type="scientific">Planctobacterium marinum</name>
    <dbReference type="NCBI Taxonomy" id="1631968"/>
    <lineage>
        <taxon>Bacteria</taxon>
        <taxon>Pseudomonadati</taxon>
        <taxon>Pseudomonadota</taxon>
        <taxon>Gammaproteobacteria</taxon>
        <taxon>Alteromonadales</taxon>
        <taxon>Alteromonadaceae</taxon>
        <taxon>Planctobacterium</taxon>
    </lineage>
</organism>
<evidence type="ECO:0000313" key="3">
    <source>
        <dbReference type="Proteomes" id="UP001333710"/>
    </source>
</evidence>
<dbReference type="SMART" id="SM00849">
    <property type="entry name" value="Lactamase_B"/>
    <property type="match status" value="1"/>
</dbReference>
<dbReference type="SUPFAM" id="SSF56281">
    <property type="entry name" value="Metallo-hydrolase/oxidoreductase"/>
    <property type="match status" value="1"/>
</dbReference>
<sequence>MLTELRKMPIFALLLYLNISYCFAHGDAQYLGNSAVLVESKGKKVLFDPFFHNDFGVYQLVPQHLQQAIIRGEAPYDDIDLIVISHAHEDHFSALDVANYLQRFPKTKLIAPQQAIDLLKEYNLTASQLIGFDLSFNAPPQSKQVAELIVQAVRIPHAGWPARKDVQNIVFRIELGDAFSAMHMGDADPNDDHYLPYKTHWQNHETSVNFPPYWFFMSLEGRDILNEILQVEQHIGVHVPKEIPQFLKHSSYPYFSIPGERRQFHK</sequence>
<feature type="domain" description="Metallo-beta-lactamase" evidence="1">
    <location>
        <begin position="32"/>
        <end position="214"/>
    </location>
</feature>